<reference evidence="3 4" key="1">
    <citation type="submission" date="2021-01" db="EMBL/GenBank/DDBJ databases">
        <title>Genome sequencing of Joostella atrarenae M1-2 (= KCTC 23194).</title>
        <authorList>
            <person name="Zakaria M.R."/>
            <person name="Lam M.Q."/>
            <person name="Chong C.S."/>
        </authorList>
    </citation>
    <scope>NUCLEOTIDE SEQUENCE [LARGE SCALE GENOMIC DNA]</scope>
    <source>
        <strain evidence="3 4">M1-2</strain>
    </source>
</reference>
<evidence type="ECO:0008006" key="5">
    <source>
        <dbReference type="Google" id="ProtNLM"/>
    </source>
</evidence>
<dbReference type="SUPFAM" id="SSF52096">
    <property type="entry name" value="ClpP/crotonase"/>
    <property type="match status" value="1"/>
</dbReference>
<dbReference type="InterPro" id="IPR036034">
    <property type="entry name" value="PDZ_sf"/>
</dbReference>
<dbReference type="RefSeq" id="WP_236959211.1">
    <property type="nucleotide sequence ID" value="NZ_JAETXX010000006.1"/>
</dbReference>
<comment type="caution">
    <text evidence="3">The sequence shown here is derived from an EMBL/GenBank/DDBJ whole genome shotgun (WGS) entry which is preliminary data.</text>
</comment>
<evidence type="ECO:0000259" key="1">
    <source>
        <dbReference type="Pfam" id="PF03572"/>
    </source>
</evidence>
<proteinExistence type="predicted"/>
<dbReference type="Gene3D" id="3.90.226.10">
    <property type="entry name" value="2-enoyl-CoA Hydratase, Chain A, domain 1"/>
    <property type="match status" value="1"/>
</dbReference>
<accession>A0ABS9J489</accession>
<dbReference type="Pfam" id="PF18294">
    <property type="entry name" value="Pept_S41_N"/>
    <property type="match status" value="1"/>
</dbReference>
<dbReference type="EMBL" id="JAETXX010000006">
    <property type="protein sequence ID" value="MCF8715246.1"/>
    <property type="molecule type" value="Genomic_DNA"/>
</dbReference>
<dbReference type="PANTHER" id="PTHR32060:SF30">
    <property type="entry name" value="CARBOXY-TERMINAL PROCESSING PROTEASE CTPA"/>
    <property type="match status" value="1"/>
</dbReference>
<gene>
    <name evidence="3" type="ORF">JM658_10450</name>
</gene>
<dbReference type="InterPro" id="IPR005151">
    <property type="entry name" value="Tail-specific_protease"/>
</dbReference>
<dbReference type="InterPro" id="IPR029045">
    <property type="entry name" value="ClpP/crotonase-like_dom_sf"/>
</dbReference>
<feature type="domain" description="Tail specific protease" evidence="1">
    <location>
        <begin position="232"/>
        <end position="369"/>
    </location>
</feature>
<dbReference type="PANTHER" id="PTHR32060">
    <property type="entry name" value="TAIL-SPECIFIC PROTEASE"/>
    <property type="match status" value="1"/>
</dbReference>
<evidence type="ECO:0000313" key="3">
    <source>
        <dbReference type="EMBL" id="MCF8715246.1"/>
    </source>
</evidence>
<keyword evidence="4" id="KW-1185">Reference proteome</keyword>
<sequence>MRHLFKLKWALIFTLIFTYSCSDQDDNPVQPQPPVSSDLEIQDFIWKSMNSWYLWQPEVENLSDSKDDNNEQYNAFLSNYGTPEGIFSDVLSAKDRFSYIESDYDNLFNSFSGVATTNGVEFVVTRPPEGGNKVLGVVTYVINGSDASNKNVKRGDLFNAIDGTELYAITDSNGSIIESNFSLFNQESYTMNFATIENDLVVSNNVNIELNKSELTENPIHIHKTLDVNNAKIGYLMYNRFVGDFDEELNNVFSEFKADGVTDLVVDLRYNPGGSVASSTRLASLITGQFTGELFSKATWNPKWSDFDEDNNFVDNIDGTALNSLNLSRVYIIATDASASASELLINGLDPWIGVTHIGDKTVGKNEFSITLIDNPNTSSPYAYTGSASLAGVNPNHKYALQPLVGTNENSAGFSEFTDGLDPDIEKLEVLGDLGVLGDPNEPLLAVVIEQITGVSNKSLNLRTSDKLNINTIKSSNDFMPYRNISNYDFYRMK</sequence>
<dbReference type="InterPro" id="IPR041613">
    <property type="entry name" value="Pept_S41_N"/>
</dbReference>
<evidence type="ECO:0000259" key="2">
    <source>
        <dbReference type="Pfam" id="PF18294"/>
    </source>
</evidence>
<dbReference type="Gene3D" id="3.30.750.170">
    <property type="match status" value="1"/>
</dbReference>
<dbReference type="CDD" id="cd07561">
    <property type="entry name" value="Peptidase_S41_CPP_like"/>
    <property type="match status" value="1"/>
</dbReference>
<feature type="domain" description="Peptidase S41 N-terminal" evidence="2">
    <location>
        <begin position="40"/>
        <end position="99"/>
    </location>
</feature>
<organism evidence="3 4">
    <name type="scientific">Joostella atrarenae</name>
    <dbReference type="NCBI Taxonomy" id="679257"/>
    <lineage>
        <taxon>Bacteria</taxon>
        <taxon>Pseudomonadati</taxon>
        <taxon>Bacteroidota</taxon>
        <taxon>Flavobacteriia</taxon>
        <taxon>Flavobacteriales</taxon>
        <taxon>Flavobacteriaceae</taxon>
        <taxon>Joostella</taxon>
    </lineage>
</organism>
<dbReference type="PROSITE" id="PS51257">
    <property type="entry name" value="PROKAR_LIPOPROTEIN"/>
    <property type="match status" value="1"/>
</dbReference>
<name>A0ABS9J489_9FLAO</name>
<dbReference type="Gene3D" id="2.30.42.10">
    <property type="match status" value="1"/>
</dbReference>
<dbReference type="Proteomes" id="UP000829517">
    <property type="component" value="Unassembled WGS sequence"/>
</dbReference>
<evidence type="ECO:0000313" key="4">
    <source>
        <dbReference type="Proteomes" id="UP000829517"/>
    </source>
</evidence>
<dbReference type="Pfam" id="PF03572">
    <property type="entry name" value="Peptidase_S41"/>
    <property type="match status" value="1"/>
</dbReference>
<protein>
    <recommendedName>
        <fullName evidence="5">Carboxyl-terminal protease</fullName>
    </recommendedName>
</protein>